<evidence type="ECO:0000259" key="1">
    <source>
        <dbReference type="Pfam" id="PF05686"/>
    </source>
</evidence>
<dbReference type="PANTHER" id="PTHR12203">
    <property type="entry name" value="KDEL LYS-ASP-GLU-LEU CONTAINING - RELATED"/>
    <property type="match status" value="1"/>
</dbReference>
<evidence type="ECO:0000313" key="2">
    <source>
        <dbReference type="EMBL" id="KAK7834114.1"/>
    </source>
</evidence>
<reference evidence="2 3" key="1">
    <citation type="journal article" date="2018" name="Sci. Data">
        <title>The draft genome sequence of cork oak.</title>
        <authorList>
            <person name="Ramos A.M."/>
            <person name="Usie A."/>
            <person name="Barbosa P."/>
            <person name="Barros P.M."/>
            <person name="Capote T."/>
            <person name="Chaves I."/>
            <person name="Simoes F."/>
            <person name="Abreu I."/>
            <person name="Carrasquinho I."/>
            <person name="Faro C."/>
            <person name="Guimaraes J.B."/>
            <person name="Mendonca D."/>
            <person name="Nobrega F."/>
            <person name="Rodrigues L."/>
            <person name="Saibo N.J.M."/>
            <person name="Varela M.C."/>
            <person name="Egas C."/>
            <person name="Matos J."/>
            <person name="Miguel C.M."/>
            <person name="Oliveira M.M."/>
            <person name="Ricardo C.P."/>
            <person name="Goncalves S."/>
        </authorList>
    </citation>
    <scope>NUCLEOTIDE SEQUENCE [LARGE SCALE GENOMIC DNA]</scope>
    <source>
        <strain evidence="3">cv. HL8</strain>
    </source>
</reference>
<dbReference type="InterPro" id="IPR006598">
    <property type="entry name" value="CAP10"/>
</dbReference>
<evidence type="ECO:0000313" key="3">
    <source>
        <dbReference type="Proteomes" id="UP000237347"/>
    </source>
</evidence>
<keyword evidence="3" id="KW-1185">Reference proteome</keyword>
<sequence>MDYVYDYMFHLLNEYAKLLKFKISIPRRVVELCSEMMACPAKGRWEKFMVESMVKSPSDLTPCTLPPPYDPSSLQGFLERKDKSIKQVEMWENKYWKNLNKKQ</sequence>
<dbReference type="EMBL" id="PKMF04000394">
    <property type="protein sequence ID" value="KAK7834114.1"/>
    <property type="molecule type" value="Genomic_DNA"/>
</dbReference>
<gene>
    <name evidence="2" type="ORF">CFP56_025064</name>
</gene>
<proteinExistence type="predicted"/>
<dbReference type="AlphaFoldDB" id="A0AAW0K5C0"/>
<dbReference type="InterPro" id="IPR051091">
    <property type="entry name" value="O-Glucosyltr/Glycosyltrsf_90"/>
</dbReference>
<feature type="domain" description="Glycosyl transferase CAP10" evidence="1">
    <location>
        <begin position="1"/>
        <end position="92"/>
    </location>
</feature>
<accession>A0AAW0K5C0</accession>
<dbReference type="Pfam" id="PF05686">
    <property type="entry name" value="Glyco_transf_90"/>
    <property type="match status" value="1"/>
</dbReference>
<comment type="caution">
    <text evidence="2">The sequence shown here is derived from an EMBL/GenBank/DDBJ whole genome shotgun (WGS) entry which is preliminary data.</text>
</comment>
<dbReference type="Proteomes" id="UP000237347">
    <property type="component" value="Unassembled WGS sequence"/>
</dbReference>
<organism evidence="2 3">
    <name type="scientific">Quercus suber</name>
    <name type="common">Cork oak</name>
    <dbReference type="NCBI Taxonomy" id="58331"/>
    <lineage>
        <taxon>Eukaryota</taxon>
        <taxon>Viridiplantae</taxon>
        <taxon>Streptophyta</taxon>
        <taxon>Embryophyta</taxon>
        <taxon>Tracheophyta</taxon>
        <taxon>Spermatophyta</taxon>
        <taxon>Magnoliopsida</taxon>
        <taxon>eudicotyledons</taxon>
        <taxon>Gunneridae</taxon>
        <taxon>Pentapetalae</taxon>
        <taxon>rosids</taxon>
        <taxon>fabids</taxon>
        <taxon>Fagales</taxon>
        <taxon>Fagaceae</taxon>
        <taxon>Quercus</taxon>
    </lineage>
</organism>
<dbReference type="PANTHER" id="PTHR12203:SF99">
    <property type="entry name" value="OS04G0534100 PROTEIN"/>
    <property type="match status" value="1"/>
</dbReference>
<protein>
    <recommendedName>
        <fullName evidence="1">Glycosyl transferase CAP10 domain-containing protein</fullName>
    </recommendedName>
</protein>
<name>A0AAW0K5C0_QUESU</name>